<keyword evidence="3" id="KW-1185">Reference proteome</keyword>
<organism evidence="2 3">
    <name type="scientific">Pseudodesulfovibrio cashew</name>
    <dbReference type="NCBI Taxonomy" id="2678688"/>
    <lineage>
        <taxon>Bacteria</taxon>
        <taxon>Pseudomonadati</taxon>
        <taxon>Thermodesulfobacteriota</taxon>
        <taxon>Desulfovibrionia</taxon>
        <taxon>Desulfovibrionales</taxon>
        <taxon>Desulfovibrionaceae</taxon>
    </lineage>
</organism>
<evidence type="ECO:0000313" key="2">
    <source>
        <dbReference type="EMBL" id="QGY38881.1"/>
    </source>
</evidence>
<dbReference type="InterPro" id="IPR012179">
    <property type="entry name" value="NiFe-hyd_3_EchD"/>
</dbReference>
<dbReference type="EMBL" id="CP046400">
    <property type="protein sequence ID" value="QGY38881.1"/>
    <property type="molecule type" value="Genomic_DNA"/>
</dbReference>
<proteinExistence type="predicted"/>
<dbReference type="Proteomes" id="UP000428328">
    <property type="component" value="Chromosome"/>
</dbReference>
<dbReference type="RefSeq" id="WP_158946092.1">
    <property type="nucleotide sequence ID" value="NZ_CP046400.1"/>
</dbReference>
<dbReference type="Pfam" id="PF00329">
    <property type="entry name" value="Complex1_30kDa"/>
    <property type="match status" value="1"/>
</dbReference>
<evidence type="ECO:0000313" key="3">
    <source>
        <dbReference type="Proteomes" id="UP000428328"/>
    </source>
</evidence>
<gene>
    <name evidence="2" type="ORF">GM415_01580</name>
</gene>
<dbReference type="KEGG" id="psel:GM415_01580"/>
<accession>A0A6I6JA11</accession>
<sequence length="122" mass="13761">MQGNIIDVTADTLVSEVMKLKNDGQRLVTYSTYQADEKTIGILYHFDKNLEVTHLRLEADMGKPIPSISGVLFAALLVENEIRDQWDVKFDGLVLDFNRSLLLDPEVTQVPLVSNVKIESKQ</sequence>
<protein>
    <submittedName>
        <fullName evidence="2">NADH-quinone oxidoreductase subunit C</fullName>
    </submittedName>
</protein>
<evidence type="ECO:0000259" key="1">
    <source>
        <dbReference type="Pfam" id="PF00329"/>
    </source>
</evidence>
<dbReference type="GO" id="GO:0008137">
    <property type="term" value="F:NADH dehydrogenase (ubiquinone) activity"/>
    <property type="evidence" value="ECO:0007669"/>
    <property type="project" value="InterPro"/>
</dbReference>
<name>A0A6I6JA11_9BACT</name>
<dbReference type="AlphaFoldDB" id="A0A6I6JA11"/>
<dbReference type="InterPro" id="IPR037232">
    <property type="entry name" value="NADH_quin_OxRdtase_su_C/D-like"/>
</dbReference>
<dbReference type="PIRSF" id="PIRSF036585">
    <property type="entry name" value="EchD"/>
    <property type="match status" value="1"/>
</dbReference>
<reference evidence="2 3" key="1">
    <citation type="submission" date="2019-11" db="EMBL/GenBank/DDBJ databases">
        <authorList>
            <person name="Zheng R.K."/>
            <person name="Sun C.M."/>
        </authorList>
    </citation>
    <scope>NUCLEOTIDE SEQUENCE [LARGE SCALE GENOMIC DNA]</scope>
    <source>
        <strain evidence="2 3">SRB007</strain>
    </source>
</reference>
<dbReference type="InterPro" id="IPR001268">
    <property type="entry name" value="NADH_UbQ_OxRdtase_30kDa_su"/>
</dbReference>
<dbReference type="SUPFAM" id="SSF143243">
    <property type="entry name" value="Nqo5-like"/>
    <property type="match status" value="1"/>
</dbReference>
<feature type="domain" description="NADH:ubiquinone oxidoreductase 30kDa subunit" evidence="1">
    <location>
        <begin position="7"/>
        <end position="120"/>
    </location>
</feature>